<keyword evidence="2" id="KW-0238">DNA-binding</keyword>
<comment type="similarity">
    <text evidence="1 3">Belongs to the bacterial histone-like protein family.</text>
</comment>
<dbReference type="OrthoDB" id="9804203at2"/>
<keyword evidence="7" id="KW-1185">Reference proteome</keyword>
<dbReference type="SMART" id="SM00411">
    <property type="entry name" value="BHL"/>
    <property type="match status" value="1"/>
</dbReference>
<dbReference type="AlphaFoldDB" id="A0A328F6R3"/>
<dbReference type="RefSeq" id="WP_111960088.1">
    <property type="nucleotide sequence ID" value="NZ_CP036313.1"/>
</dbReference>
<evidence type="ECO:0000313" key="5">
    <source>
        <dbReference type="EMBL" id="RAM00198.1"/>
    </source>
</evidence>
<dbReference type="PANTHER" id="PTHR33175:SF5">
    <property type="entry name" value="INTEGRATION HOST FACTOR SUBUNIT BETA"/>
    <property type="match status" value="1"/>
</dbReference>
<dbReference type="SUPFAM" id="SSF47729">
    <property type="entry name" value="IHF-like DNA-binding proteins"/>
    <property type="match status" value="1"/>
</dbReference>
<evidence type="ECO:0000256" key="3">
    <source>
        <dbReference type="RuleBase" id="RU003939"/>
    </source>
</evidence>
<evidence type="ECO:0000256" key="1">
    <source>
        <dbReference type="ARBA" id="ARBA00010529"/>
    </source>
</evidence>
<reference evidence="5 6" key="1">
    <citation type="submission" date="2018-06" db="EMBL/GenBank/DDBJ databases">
        <title>Complete Genome Sequence of Desulfobacter hydrogenophilus (DSM3380).</title>
        <authorList>
            <person name="Marietou A."/>
            <person name="Schreiber L."/>
            <person name="Marshall I."/>
            <person name="Jorgensen B."/>
        </authorList>
    </citation>
    <scope>NUCLEOTIDE SEQUENCE [LARGE SCALE GENOMIC DNA]</scope>
    <source>
        <strain evidence="5 6">DSM 3380</strain>
    </source>
</reference>
<dbReference type="PRINTS" id="PR01727">
    <property type="entry name" value="DNABINDINGHU"/>
</dbReference>
<sequence length="93" mass="10785">MNKLELIQVIKDRTGLTKQESTDIVKLFFDSLTETMIKGERTEIRGFCSFFIKEYAGYTGRNPKTGKKVMVSVKRLPFFKPGKELKERVNHPN</sequence>
<dbReference type="Pfam" id="PF00216">
    <property type="entry name" value="Bac_DNA_binding"/>
    <property type="match status" value="1"/>
</dbReference>
<accession>A0A328F6R3</accession>
<gene>
    <name evidence="5" type="ORF">DO021_20335</name>
    <name evidence="4" type="ORF">EYB58_16835</name>
</gene>
<evidence type="ECO:0000313" key="6">
    <source>
        <dbReference type="Proteomes" id="UP000248798"/>
    </source>
</evidence>
<evidence type="ECO:0000256" key="2">
    <source>
        <dbReference type="ARBA" id="ARBA00023125"/>
    </source>
</evidence>
<dbReference type="Gene3D" id="4.10.520.10">
    <property type="entry name" value="IHF-like DNA-binding proteins"/>
    <property type="match status" value="1"/>
</dbReference>
<dbReference type="EMBL" id="QLNI01000058">
    <property type="protein sequence ID" value="RAM00198.1"/>
    <property type="molecule type" value="Genomic_DNA"/>
</dbReference>
<proteinExistence type="inferred from homology"/>
<dbReference type="InterPro" id="IPR000119">
    <property type="entry name" value="Hist_DNA-bd"/>
</dbReference>
<reference evidence="4 7" key="2">
    <citation type="submission" date="2019-02" db="EMBL/GenBank/DDBJ databases">
        <title>Complete genome sequence of Desulfobacter hydrogenophilus AcRS1.</title>
        <authorList>
            <person name="Marietou A."/>
            <person name="Lund M.B."/>
            <person name="Marshall I.P.G."/>
            <person name="Schreiber L."/>
            <person name="Jorgensen B."/>
        </authorList>
    </citation>
    <scope>NUCLEOTIDE SEQUENCE [LARGE SCALE GENOMIC DNA]</scope>
    <source>
        <strain evidence="4 7">AcRS1</strain>
    </source>
</reference>
<protein>
    <submittedName>
        <fullName evidence="5">Integration host factor subunit beta</fullName>
    </submittedName>
</protein>
<dbReference type="Proteomes" id="UP000248798">
    <property type="component" value="Unassembled WGS sequence"/>
</dbReference>
<dbReference type="Proteomes" id="UP000293902">
    <property type="component" value="Chromosome"/>
</dbReference>
<dbReference type="GO" id="GO:0005829">
    <property type="term" value="C:cytosol"/>
    <property type="evidence" value="ECO:0007669"/>
    <property type="project" value="TreeGrafter"/>
</dbReference>
<dbReference type="CDD" id="cd13836">
    <property type="entry name" value="IHF_B"/>
    <property type="match status" value="1"/>
</dbReference>
<dbReference type="PANTHER" id="PTHR33175">
    <property type="entry name" value="DNA-BINDING PROTEIN HU"/>
    <property type="match status" value="1"/>
</dbReference>
<organism evidence="5 6">
    <name type="scientific">Desulfobacter hydrogenophilus</name>
    <dbReference type="NCBI Taxonomy" id="2291"/>
    <lineage>
        <taxon>Bacteria</taxon>
        <taxon>Pseudomonadati</taxon>
        <taxon>Thermodesulfobacteriota</taxon>
        <taxon>Desulfobacteria</taxon>
        <taxon>Desulfobacterales</taxon>
        <taxon>Desulfobacteraceae</taxon>
        <taxon>Desulfobacter</taxon>
    </lineage>
</organism>
<evidence type="ECO:0000313" key="4">
    <source>
        <dbReference type="EMBL" id="QBH15631.1"/>
    </source>
</evidence>
<dbReference type="InterPro" id="IPR010992">
    <property type="entry name" value="IHF-like_DNA-bd_dom_sf"/>
</dbReference>
<dbReference type="GO" id="GO:0003677">
    <property type="term" value="F:DNA binding"/>
    <property type="evidence" value="ECO:0007669"/>
    <property type="project" value="UniProtKB-KW"/>
</dbReference>
<dbReference type="GO" id="GO:0030527">
    <property type="term" value="F:structural constituent of chromatin"/>
    <property type="evidence" value="ECO:0007669"/>
    <property type="project" value="InterPro"/>
</dbReference>
<evidence type="ECO:0000313" key="7">
    <source>
        <dbReference type="Proteomes" id="UP000293902"/>
    </source>
</evidence>
<dbReference type="EMBL" id="CP036313">
    <property type="protein sequence ID" value="QBH15631.1"/>
    <property type="molecule type" value="Genomic_DNA"/>
</dbReference>
<name>A0A328F6R3_9BACT</name>